<keyword evidence="1" id="KW-0732">Signal</keyword>
<dbReference type="InterPro" id="IPR031424">
    <property type="entry name" value="QVR-like"/>
</dbReference>
<dbReference type="GO" id="GO:0032222">
    <property type="term" value="P:regulation of synaptic transmission, cholinergic"/>
    <property type="evidence" value="ECO:0007669"/>
    <property type="project" value="InterPro"/>
</dbReference>
<evidence type="ECO:0000256" key="3">
    <source>
        <dbReference type="SAM" id="MobiDB-lite"/>
    </source>
</evidence>
<evidence type="ECO:0000256" key="1">
    <source>
        <dbReference type="ARBA" id="ARBA00022729"/>
    </source>
</evidence>
<dbReference type="PANTHER" id="PTHR38332">
    <property type="entry name" value="PROTEIN CBG11604"/>
    <property type="match status" value="1"/>
</dbReference>
<dbReference type="Proteomes" id="UP000835052">
    <property type="component" value="Unassembled WGS sequence"/>
</dbReference>
<sequence length="315" mass="34501">MLPPTVSRIHTLTHRQKLEVAQKEAHTSWLTIVPSGREAHGDAGGCDSLAASIRLPVCRPPALSSALLKTTTSIFCFAFLSNAYTPVRRHLPCRLSHLVLLIDVVVRRRRRGANGGDKRDETCSASRRFTPSWGSSRMSRAARLPTRSPIVGLFQLIVFLAANMPGTSAIGCFVCSSFDGDNKACEDPFNSTMDASMRERESSSVPNYNHPCWAHKKGRNGLFPADHCIKIIGYRSDNESKTLVIRTCALDSGTLTADTEIVRISHCGSFKYEGHQYKGCVQSCDSDGCNRAPNVSPIGFLLAVFAFICTLRLPV</sequence>
<evidence type="ECO:0000313" key="4">
    <source>
        <dbReference type="EMBL" id="CAD6191586.1"/>
    </source>
</evidence>
<evidence type="ECO:0008006" key="6">
    <source>
        <dbReference type="Google" id="ProtNLM"/>
    </source>
</evidence>
<protein>
    <recommendedName>
        <fullName evidence="6">Protein sleepless</fullName>
    </recommendedName>
</protein>
<keyword evidence="5" id="KW-1185">Reference proteome</keyword>
<dbReference type="AlphaFoldDB" id="A0A8S1H5R1"/>
<evidence type="ECO:0000256" key="2">
    <source>
        <dbReference type="ARBA" id="ARBA00023180"/>
    </source>
</evidence>
<feature type="compositionally biased region" description="Polar residues" evidence="3">
    <location>
        <begin position="123"/>
        <end position="133"/>
    </location>
</feature>
<keyword evidence="2" id="KW-0325">Glycoprotein</keyword>
<gene>
    <name evidence="4" type="ORF">CAUJ_LOCUS7505</name>
</gene>
<reference evidence="4" key="1">
    <citation type="submission" date="2020-10" db="EMBL/GenBank/DDBJ databases">
        <authorList>
            <person name="Kikuchi T."/>
        </authorList>
    </citation>
    <scope>NUCLEOTIDE SEQUENCE</scope>
    <source>
        <strain evidence="4">NKZ352</strain>
    </source>
</reference>
<dbReference type="OrthoDB" id="428346at2759"/>
<name>A0A8S1H5R1_9PELO</name>
<dbReference type="GO" id="GO:0030431">
    <property type="term" value="P:sleep"/>
    <property type="evidence" value="ECO:0007669"/>
    <property type="project" value="InterPro"/>
</dbReference>
<organism evidence="4 5">
    <name type="scientific">Caenorhabditis auriculariae</name>
    <dbReference type="NCBI Taxonomy" id="2777116"/>
    <lineage>
        <taxon>Eukaryota</taxon>
        <taxon>Metazoa</taxon>
        <taxon>Ecdysozoa</taxon>
        <taxon>Nematoda</taxon>
        <taxon>Chromadorea</taxon>
        <taxon>Rhabditida</taxon>
        <taxon>Rhabditina</taxon>
        <taxon>Rhabditomorpha</taxon>
        <taxon>Rhabditoidea</taxon>
        <taxon>Rhabditidae</taxon>
        <taxon>Peloderinae</taxon>
        <taxon>Caenorhabditis</taxon>
    </lineage>
</organism>
<feature type="region of interest" description="Disordered" evidence="3">
    <location>
        <begin position="113"/>
        <end position="133"/>
    </location>
</feature>
<dbReference type="Pfam" id="PF17064">
    <property type="entry name" value="QVR"/>
    <property type="match status" value="1"/>
</dbReference>
<evidence type="ECO:0000313" key="5">
    <source>
        <dbReference type="Proteomes" id="UP000835052"/>
    </source>
</evidence>
<dbReference type="PANTHER" id="PTHR38332:SF1">
    <property type="entry name" value="RE49668P"/>
    <property type="match status" value="1"/>
</dbReference>
<dbReference type="EMBL" id="CAJGYM010000022">
    <property type="protein sequence ID" value="CAD6191586.1"/>
    <property type="molecule type" value="Genomic_DNA"/>
</dbReference>
<accession>A0A8S1H5R1</accession>
<comment type="caution">
    <text evidence="4">The sequence shown here is derived from an EMBL/GenBank/DDBJ whole genome shotgun (WGS) entry which is preliminary data.</text>
</comment>
<proteinExistence type="predicted"/>